<feature type="compositionally biased region" description="Low complexity" evidence="1">
    <location>
        <begin position="656"/>
        <end position="666"/>
    </location>
</feature>
<gene>
    <name evidence="3" type="ORF">HNAJ_LOCUS2111</name>
</gene>
<reference evidence="3 4" key="2">
    <citation type="submission" date="2018-11" db="EMBL/GenBank/DDBJ databases">
        <authorList>
            <consortium name="Pathogen Informatics"/>
        </authorList>
    </citation>
    <scope>NUCLEOTIDE SEQUENCE [LARGE SCALE GENOMIC DNA]</scope>
</reference>
<dbReference type="WBParaSite" id="HNAJ_0000211201-mRNA-1">
    <property type="protein sequence ID" value="HNAJ_0000211201-mRNA-1"/>
    <property type="gene ID" value="HNAJ_0000211201"/>
</dbReference>
<feature type="compositionally biased region" description="Polar residues" evidence="1">
    <location>
        <begin position="703"/>
        <end position="719"/>
    </location>
</feature>
<name>A0A0R3T4X4_RODNA</name>
<dbReference type="Gene3D" id="2.30.42.10">
    <property type="match status" value="2"/>
</dbReference>
<dbReference type="GO" id="GO:0045197">
    <property type="term" value="P:establishment or maintenance of epithelial cell apical/basal polarity"/>
    <property type="evidence" value="ECO:0007669"/>
    <property type="project" value="TreeGrafter"/>
</dbReference>
<feature type="compositionally biased region" description="Low complexity" evidence="1">
    <location>
        <begin position="780"/>
        <end position="789"/>
    </location>
</feature>
<dbReference type="AlphaFoldDB" id="A0A0R3T4X4"/>
<dbReference type="GO" id="GO:0016324">
    <property type="term" value="C:apical plasma membrane"/>
    <property type="evidence" value="ECO:0007669"/>
    <property type="project" value="TreeGrafter"/>
</dbReference>
<feature type="compositionally biased region" description="Basic and acidic residues" evidence="1">
    <location>
        <begin position="767"/>
        <end position="778"/>
    </location>
</feature>
<dbReference type="GO" id="GO:0007155">
    <property type="term" value="P:cell adhesion"/>
    <property type="evidence" value="ECO:0007669"/>
    <property type="project" value="TreeGrafter"/>
</dbReference>
<dbReference type="PANTHER" id="PTHR16484">
    <property type="entry name" value="PARTITIONING DEFECTIVE 3 RELATED"/>
    <property type="match status" value="1"/>
</dbReference>
<dbReference type="InterPro" id="IPR036034">
    <property type="entry name" value="PDZ_sf"/>
</dbReference>
<feature type="compositionally biased region" description="Basic and acidic residues" evidence="1">
    <location>
        <begin position="681"/>
        <end position="702"/>
    </location>
</feature>
<dbReference type="SUPFAM" id="SSF50156">
    <property type="entry name" value="PDZ domain-like"/>
    <property type="match status" value="2"/>
</dbReference>
<dbReference type="GO" id="GO:0005912">
    <property type="term" value="C:adherens junction"/>
    <property type="evidence" value="ECO:0007669"/>
    <property type="project" value="TreeGrafter"/>
</dbReference>
<dbReference type="CDD" id="cd00136">
    <property type="entry name" value="PDZ_canonical"/>
    <property type="match status" value="1"/>
</dbReference>
<feature type="compositionally biased region" description="Basic and acidic residues" evidence="1">
    <location>
        <begin position="526"/>
        <end position="536"/>
    </location>
</feature>
<dbReference type="GO" id="GO:0030010">
    <property type="term" value="P:establishment of cell polarity"/>
    <property type="evidence" value="ECO:0007669"/>
    <property type="project" value="TreeGrafter"/>
</dbReference>
<dbReference type="GO" id="GO:0005938">
    <property type="term" value="C:cell cortex"/>
    <property type="evidence" value="ECO:0007669"/>
    <property type="project" value="TreeGrafter"/>
</dbReference>
<feature type="region of interest" description="Disordered" evidence="1">
    <location>
        <begin position="506"/>
        <end position="596"/>
    </location>
</feature>
<dbReference type="PANTHER" id="PTHR16484:SF17">
    <property type="entry name" value="BAZOOKA, ISOFORM B"/>
    <property type="match status" value="1"/>
</dbReference>
<dbReference type="Proteomes" id="UP000278807">
    <property type="component" value="Unassembled WGS sequence"/>
</dbReference>
<evidence type="ECO:0000313" key="4">
    <source>
        <dbReference type="Proteomes" id="UP000278807"/>
    </source>
</evidence>
<sequence>MERIIENISVPQNSIMRPRDLRSSKKKSGSSFSRVSAARASLGATSYTWMEAADRLESETAESSTTWPRRKKVTLISTDDLNFEYDESLLKRATLVPCKGPFNLKQSSFLFQGVFDGVIKRYWGLRITSSDPSAKNQIPLRNDEVIVRVNDHNFMSKSKNELLVILIEALSKPQVSVISALRQQDFTFPFPSPSPISTGENSAQPSSRSTTSPVSYIKNLNAFNTRLIGQRVTVDLHKLADGGFGISFATRDTCVNSDGIEPIFVERIMPNGAAIHDGRVQFGDRLLSVNGTQITTFKDAMNALRSIPVGEKATLVFSRQEAVVTTTPTSTASPVDFPADPSSRKAFNSTPDFAFETPLCQKMVIKIPVPHPNSGSSSLGIRFEAWTEPRIIHAYSEYNGSDVDDNSMVGDTDNLEENLSGVFVKLIVSDGPASKSNLRPGDQLIAVNGHSVIGASLVEISTQLKSSLQKAQVKMARREKQVFLKLTVSRFFQRYENCDSASKAKSILRSTADTSSDKMSNQQNLDSDRKVKVKEESPEDDNSTDLPPKRMARTPSLDSRGRSRRDQESQSPSDSPVRCQSAFTRDGVGRRSVSEKRHAHMNATNFSIFNENVLPQRNLGDDQSRLYATMPSSRKIRQIRRSKQGRASGPIKPIHSAQSSSKSSEPSEVETCFEEPITSVDKTKKSTNDVLRTDEINEHGTQTDKVPTQGLSRSRSYNHSFRAAVSKPTSTSSTDPPPPPVPPKHSSDVTNPPIPTRRLKATSPTSDSRRTARGDRSPRRLSSPAPLSPIVNSDSPPPSDFTSTTAASQHKAFEDFMSRPSS</sequence>
<dbReference type="EMBL" id="UZAE01000969">
    <property type="protein sequence ID" value="VDN97970.1"/>
    <property type="molecule type" value="Genomic_DNA"/>
</dbReference>
<feature type="compositionally biased region" description="Basic and acidic residues" evidence="1">
    <location>
        <begin position="559"/>
        <end position="568"/>
    </location>
</feature>
<dbReference type="GO" id="GO:0051660">
    <property type="term" value="P:establishment of centrosome localization"/>
    <property type="evidence" value="ECO:0007669"/>
    <property type="project" value="TreeGrafter"/>
</dbReference>
<feature type="domain" description="PDZ" evidence="2">
    <location>
        <begin position="233"/>
        <end position="306"/>
    </location>
</feature>
<dbReference type="GO" id="GO:0000226">
    <property type="term" value="P:microtubule cytoskeleton organization"/>
    <property type="evidence" value="ECO:0007669"/>
    <property type="project" value="TreeGrafter"/>
</dbReference>
<dbReference type="STRING" id="102285.A0A0R3T4X4"/>
<reference evidence="5" key="1">
    <citation type="submission" date="2017-02" db="UniProtKB">
        <authorList>
            <consortium name="WormBaseParasite"/>
        </authorList>
    </citation>
    <scope>IDENTIFICATION</scope>
</reference>
<feature type="region of interest" description="Disordered" evidence="1">
    <location>
        <begin position="191"/>
        <end position="212"/>
    </location>
</feature>
<feature type="compositionally biased region" description="Basic and acidic residues" evidence="1">
    <location>
        <begin position="811"/>
        <end position="822"/>
    </location>
</feature>
<evidence type="ECO:0000256" key="1">
    <source>
        <dbReference type="SAM" id="MobiDB-lite"/>
    </source>
</evidence>
<dbReference type="GO" id="GO:0008104">
    <property type="term" value="P:intracellular protein localization"/>
    <property type="evidence" value="ECO:0007669"/>
    <property type="project" value="TreeGrafter"/>
</dbReference>
<evidence type="ECO:0000313" key="3">
    <source>
        <dbReference type="EMBL" id="VDN97970.1"/>
    </source>
</evidence>
<feature type="compositionally biased region" description="Basic and acidic residues" evidence="1">
    <location>
        <begin position="587"/>
        <end position="596"/>
    </location>
</feature>
<dbReference type="InterPro" id="IPR001478">
    <property type="entry name" value="PDZ"/>
</dbReference>
<proteinExistence type="predicted"/>
<dbReference type="SMART" id="SM00228">
    <property type="entry name" value="PDZ"/>
    <property type="match status" value="2"/>
</dbReference>
<dbReference type="GO" id="GO:0035091">
    <property type="term" value="F:phosphatidylinositol binding"/>
    <property type="evidence" value="ECO:0007669"/>
    <property type="project" value="TreeGrafter"/>
</dbReference>
<feature type="compositionally biased region" description="Low complexity" evidence="1">
    <location>
        <begin position="725"/>
        <end position="734"/>
    </location>
</feature>
<feature type="compositionally biased region" description="Polar residues" evidence="1">
    <location>
        <begin position="508"/>
        <end position="525"/>
    </location>
</feature>
<dbReference type="PROSITE" id="PS50106">
    <property type="entry name" value="PDZ"/>
    <property type="match status" value="2"/>
</dbReference>
<accession>A0A0R3T4X4</accession>
<evidence type="ECO:0000313" key="5">
    <source>
        <dbReference type="WBParaSite" id="HNAJ_0000211201-mRNA-1"/>
    </source>
</evidence>
<dbReference type="InterPro" id="IPR052213">
    <property type="entry name" value="PAR3"/>
</dbReference>
<dbReference type="GO" id="GO:0043296">
    <property type="term" value="C:apical junction complex"/>
    <property type="evidence" value="ECO:0007669"/>
    <property type="project" value="TreeGrafter"/>
</dbReference>
<dbReference type="OrthoDB" id="2187496at2759"/>
<feature type="compositionally biased region" description="Basic residues" evidence="1">
    <location>
        <begin position="634"/>
        <end position="644"/>
    </location>
</feature>
<feature type="compositionally biased region" description="Polar residues" evidence="1">
    <location>
        <begin position="199"/>
        <end position="212"/>
    </location>
</feature>
<feature type="domain" description="PDZ" evidence="2">
    <location>
        <begin position="407"/>
        <end position="479"/>
    </location>
</feature>
<evidence type="ECO:0000259" key="2">
    <source>
        <dbReference type="PROSITE" id="PS50106"/>
    </source>
</evidence>
<keyword evidence="4" id="KW-1185">Reference proteome</keyword>
<protein>
    <submittedName>
        <fullName evidence="5">PDZ domain-containing protein</fullName>
    </submittedName>
</protein>
<organism evidence="5">
    <name type="scientific">Rodentolepis nana</name>
    <name type="common">Dwarf tapeworm</name>
    <name type="synonym">Hymenolepis nana</name>
    <dbReference type="NCBI Taxonomy" id="102285"/>
    <lineage>
        <taxon>Eukaryota</taxon>
        <taxon>Metazoa</taxon>
        <taxon>Spiralia</taxon>
        <taxon>Lophotrochozoa</taxon>
        <taxon>Platyhelminthes</taxon>
        <taxon>Cestoda</taxon>
        <taxon>Eucestoda</taxon>
        <taxon>Cyclophyllidea</taxon>
        <taxon>Hymenolepididae</taxon>
        <taxon>Rodentolepis</taxon>
    </lineage>
</organism>
<feature type="region of interest" description="Disordered" evidence="1">
    <location>
        <begin position="627"/>
        <end position="822"/>
    </location>
</feature>
<dbReference type="Pfam" id="PF00595">
    <property type="entry name" value="PDZ"/>
    <property type="match status" value="2"/>
</dbReference>